<comment type="caution">
    <text evidence="3">The sequence shown here is derived from an EMBL/GenBank/DDBJ whole genome shotgun (WGS) entry which is preliminary data.</text>
</comment>
<evidence type="ECO:0000313" key="3">
    <source>
        <dbReference type="EMBL" id="GDY75400.1"/>
    </source>
</evidence>
<reference evidence="2 5" key="2">
    <citation type="submission" date="2019-04" db="EMBL/GenBank/DDBJ databases">
        <title>Draft genome sequences of Streptomyces avermitilis NBRC 14893.</title>
        <authorList>
            <person name="Komaki H."/>
            <person name="Tamura T."/>
            <person name="Hosoyama A."/>
        </authorList>
    </citation>
    <scope>NUCLEOTIDE SEQUENCE [LARGE SCALE GENOMIC DNA]</scope>
    <source>
        <strain evidence="2 5">NBRC 14893</strain>
    </source>
</reference>
<dbReference type="RefSeq" id="WP_010985810.1">
    <property type="nucleotide sequence ID" value="NZ_BAABTN010000040.1"/>
</dbReference>
<dbReference type="Proteomes" id="UP000302139">
    <property type="component" value="Unassembled WGS sequence"/>
</dbReference>
<organism evidence="3 4">
    <name type="scientific">Streptomyces avermitilis</name>
    <dbReference type="NCBI Taxonomy" id="33903"/>
    <lineage>
        <taxon>Bacteria</taxon>
        <taxon>Bacillati</taxon>
        <taxon>Actinomycetota</taxon>
        <taxon>Actinomycetes</taxon>
        <taxon>Kitasatosporales</taxon>
        <taxon>Streptomycetaceae</taxon>
        <taxon>Streptomyces</taxon>
    </lineage>
</organism>
<evidence type="ECO:0000313" key="4">
    <source>
        <dbReference type="Proteomes" id="UP000299211"/>
    </source>
</evidence>
<dbReference type="GeneID" id="41541467"/>
<feature type="compositionally biased region" description="Basic and acidic residues" evidence="1">
    <location>
        <begin position="43"/>
        <end position="61"/>
    </location>
</feature>
<feature type="region of interest" description="Disordered" evidence="1">
    <location>
        <begin position="1"/>
        <end position="77"/>
    </location>
</feature>
<evidence type="ECO:0000313" key="5">
    <source>
        <dbReference type="Proteomes" id="UP000302139"/>
    </source>
</evidence>
<feature type="compositionally biased region" description="Basic and acidic residues" evidence="1">
    <location>
        <begin position="68"/>
        <end position="77"/>
    </location>
</feature>
<reference evidence="3 4" key="1">
    <citation type="submission" date="2019-04" db="EMBL/GenBank/DDBJ databases">
        <title>Draft genome sequences of Streptomyces avermitilis ATCC 31267.</title>
        <authorList>
            <person name="Komaki H."/>
            <person name="Tamura T."/>
            <person name="Hosoyama A."/>
        </authorList>
    </citation>
    <scope>NUCLEOTIDE SEQUENCE [LARGE SCALE GENOMIC DNA]</scope>
    <source>
        <strain evidence="3 4">ATCC 31267</strain>
    </source>
</reference>
<dbReference type="EMBL" id="BJHY01000001">
    <property type="protein sequence ID" value="GDY75400.1"/>
    <property type="molecule type" value="Genomic_DNA"/>
</dbReference>
<evidence type="ECO:0000256" key="1">
    <source>
        <dbReference type="SAM" id="MobiDB-lite"/>
    </source>
</evidence>
<protein>
    <submittedName>
        <fullName evidence="3">Uncharacterized protein</fullName>
    </submittedName>
</protein>
<gene>
    <name evidence="2" type="ORF">SAV14893_038220</name>
    <name evidence="3" type="ORF">SAV31267_048850</name>
</gene>
<sequence length="77" mass="9253">MPRNTKDSNMRDDDTRNRGPQRDRMRGEGEIVDREGMPPSRGSRREDDMRDREQGRERMRDEEELLGEENKRGEGYR</sequence>
<name>A0A4D4MT96_STRAX</name>
<dbReference type="EMBL" id="BJHX01000001">
    <property type="protein sequence ID" value="GDY64429.1"/>
    <property type="molecule type" value="Genomic_DNA"/>
</dbReference>
<proteinExistence type="predicted"/>
<evidence type="ECO:0000313" key="2">
    <source>
        <dbReference type="EMBL" id="GDY64429.1"/>
    </source>
</evidence>
<feature type="compositionally biased region" description="Basic and acidic residues" evidence="1">
    <location>
        <begin position="1"/>
        <end position="36"/>
    </location>
</feature>
<dbReference type="Proteomes" id="UP000299211">
    <property type="component" value="Unassembled WGS sequence"/>
</dbReference>
<dbReference type="AlphaFoldDB" id="A0A4D4MT96"/>
<accession>A0A4D4MT96</accession>